<gene>
    <name evidence="1" type="ORF">NUU61_004505</name>
</gene>
<protein>
    <submittedName>
        <fullName evidence="1">Uncharacterized protein</fullName>
    </submittedName>
</protein>
<comment type="caution">
    <text evidence="1">The sequence shown here is derived from an EMBL/GenBank/DDBJ whole genome shotgun (WGS) entry which is preliminary data.</text>
</comment>
<reference evidence="1" key="1">
    <citation type="submission" date="2022-11" db="EMBL/GenBank/DDBJ databases">
        <authorList>
            <person name="Petersen C."/>
        </authorList>
    </citation>
    <scope>NUCLEOTIDE SEQUENCE</scope>
    <source>
        <strain evidence="1">IBT 34128</strain>
    </source>
</reference>
<dbReference type="Proteomes" id="UP001141434">
    <property type="component" value="Unassembled WGS sequence"/>
</dbReference>
<dbReference type="GeneID" id="81394255"/>
<dbReference type="EMBL" id="JAPMSZ010000005">
    <property type="protein sequence ID" value="KAJ5102283.1"/>
    <property type="molecule type" value="Genomic_DNA"/>
</dbReference>
<dbReference type="AlphaFoldDB" id="A0A9W9KE17"/>
<reference evidence="1" key="2">
    <citation type="journal article" date="2023" name="IMA Fungus">
        <title>Comparative genomic study of the Penicillium genus elucidates a diverse pangenome and 15 lateral gene transfer events.</title>
        <authorList>
            <person name="Petersen C."/>
            <person name="Sorensen T."/>
            <person name="Nielsen M.R."/>
            <person name="Sondergaard T.E."/>
            <person name="Sorensen J.L."/>
            <person name="Fitzpatrick D.A."/>
            <person name="Frisvad J.C."/>
            <person name="Nielsen K.L."/>
        </authorList>
    </citation>
    <scope>NUCLEOTIDE SEQUENCE</scope>
    <source>
        <strain evidence="1">IBT 34128</strain>
    </source>
</reference>
<keyword evidence="2" id="KW-1185">Reference proteome</keyword>
<sequence length="77" mass="8452">MESKSEVVDYTETLRQVSNSLENALRTFGADSHQYKSILSILEDCLRGIEIASQMQDQPAADADVLSAAMGFLIISE</sequence>
<proteinExistence type="predicted"/>
<dbReference type="RefSeq" id="XP_056513114.1">
    <property type="nucleotide sequence ID" value="XM_056655087.1"/>
</dbReference>
<name>A0A9W9KE17_9EURO</name>
<accession>A0A9W9KE17</accession>
<dbReference type="OrthoDB" id="4472639at2759"/>
<organism evidence="1 2">
    <name type="scientific">Penicillium alfredii</name>
    <dbReference type="NCBI Taxonomy" id="1506179"/>
    <lineage>
        <taxon>Eukaryota</taxon>
        <taxon>Fungi</taxon>
        <taxon>Dikarya</taxon>
        <taxon>Ascomycota</taxon>
        <taxon>Pezizomycotina</taxon>
        <taxon>Eurotiomycetes</taxon>
        <taxon>Eurotiomycetidae</taxon>
        <taxon>Eurotiales</taxon>
        <taxon>Aspergillaceae</taxon>
        <taxon>Penicillium</taxon>
    </lineage>
</organism>
<evidence type="ECO:0000313" key="1">
    <source>
        <dbReference type="EMBL" id="KAJ5102283.1"/>
    </source>
</evidence>
<evidence type="ECO:0000313" key="2">
    <source>
        <dbReference type="Proteomes" id="UP001141434"/>
    </source>
</evidence>